<organism evidence="1 2">
    <name type="scientific">Centaurea solstitialis</name>
    <name type="common">yellow star-thistle</name>
    <dbReference type="NCBI Taxonomy" id="347529"/>
    <lineage>
        <taxon>Eukaryota</taxon>
        <taxon>Viridiplantae</taxon>
        <taxon>Streptophyta</taxon>
        <taxon>Embryophyta</taxon>
        <taxon>Tracheophyta</taxon>
        <taxon>Spermatophyta</taxon>
        <taxon>Magnoliopsida</taxon>
        <taxon>eudicotyledons</taxon>
        <taxon>Gunneridae</taxon>
        <taxon>Pentapetalae</taxon>
        <taxon>asterids</taxon>
        <taxon>campanulids</taxon>
        <taxon>Asterales</taxon>
        <taxon>Asteraceae</taxon>
        <taxon>Carduoideae</taxon>
        <taxon>Cardueae</taxon>
        <taxon>Centaureinae</taxon>
        <taxon>Centaurea</taxon>
    </lineage>
</organism>
<evidence type="ECO:0000313" key="2">
    <source>
        <dbReference type="Proteomes" id="UP001172457"/>
    </source>
</evidence>
<gene>
    <name evidence="1" type="ORF">OSB04_012905</name>
</gene>
<dbReference type="AlphaFoldDB" id="A0AA38WQY3"/>
<dbReference type="Proteomes" id="UP001172457">
    <property type="component" value="Chromosome 3"/>
</dbReference>
<dbReference type="PANTHER" id="PTHR38926:SF81">
    <property type="entry name" value="F-BOX DOMAIN-CONTAINING PROTEIN"/>
    <property type="match status" value="1"/>
</dbReference>
<comment type="caution">
    <text evidence="1">The sequence shown here is derived from an EMBL/GenBank/DDBJ whole genome shotgun (WGS) entry which is preliminary data.</text>
</comment>
<keyword evidence="2" id="KW-1185">Reference proteome</keyword>
<dbReference type="EMBL" id="JARYMX010000003">
    <property type="protein sequence ID" value="KAJ9558291.1"/>
    <property type="molecule type" value="Genomic_DNA"/>
</dbReference>
<dbReference type="PANTHER" id="PTHR38926">
    <property type="entry name" value="F-BOX DOMAIN CONTAINING PROTEIN, EXPRESSED"/>
    <property type="match status" value="1"/>
</dbReference>
<reference evidence="1" key="1">
    <citation type="submission" date="2023-03" db="EMBL/GenBank/DDBJ databases">
        <title>Chromosome-scale reference genome and RAD-based genetic map of yellow starthistle (Centaurea solstitialis) reveal putative structural variation and QTLs associated with invader traits.</title>
        <authorList>
            <person name="Reatini B."/>
            <person name="Cang F.A."/>
            <person name="Jiang Q."/>
            <person name="Mckibben M.T.W."/>
            <person name="Barker M.S."/>
            <person name="Rieseberg L.H."/>
            <person name="Dlugosch K.M."/>
        </authorList>
    </citation>
    <scope>NUCLEOTIDE SEQUENCE</scope>
    <source>
        <strain evidence="1">CAN-66</strain>
        <tissue evidence="1">Leaf</tissue>
    </source>
</reference>
<name>A0AA38WQY3_9ASTR</name>
<dbReference type="InterPro" id="IPR032675">
    <property type="entry name" value="LRR_dom_sf"/>
</dbReference>
<dbReference type="Gene3D" id="3.80.10.10">
    <property type="entry name" value="Ribonuclease Inhibitor"/>
    <property type="match status" value="1"/>
</dbReference>
<accession>A0AA38WQY3</accession>
<protein>
    <recommendedName>
        <fullName evidence="3">F-box protein FBW2</fullName>
    </recommendedName>
</protein>
<dbReference type="SUPFAM" id="SSF52047">
    <property type="entry name" value="RNI-like"/>
    <property type="match status" value="1"/>
</dbReference>
<dbReference type="Gene3D" id="1.20.1280.50">
    <property type="match status" value="1"/>
</dbReference>
<proteinExistence type="predicted"/>
<evidence type="ECO:0000313" key="1">
    <source>
        <dbReference type="EMBL" id="KAJ9558291.1"/>
    </source>
</evidence>
<sequence length="220" mass="24908">MEEGRRWEALNPDILALIFVKIKPLDEMVRCVPFVCKPWMEVLAGPYCWRDVNLLPWYESVQADMVVGKLVRRSSCTLQRLCVNQLGESGFLSVVNCYCFEITSKGLVAFGNNCKSLVHLRRNMHEGGAIDDSEAMTIAHTMPSLQRIELRFGLFSNLGLSEILTNCKSLTHLNIYGCWKFELDGDLMMICEKLVHFESPGIDYGSDDDVYVDVPTPTSD</sequence>
<evidence type="ECO:0008006" key="3">
    <source>
        <dbReference type="Google" id="ProtNLM"/>
    </source>
</evidence>